<accession>A0A430M3V9</accession>
<reference evidence="2 3" key="1">
    <citation type="submission" date="2017-06" db="EMBL/GenBank/DDBJ databases">
        <title>Comparative genomic analysis of Ambrosia Fusariam Clade fungi.</title>
        <authorList>
            <person name="Stajich J.E."/>
            <person name="Carrillo J."/>
            <person name="Kijimoto T."/>
            <person name="Eskalen A."/>
            <person name="O'Donnell K."/>
            <person name="Kasson M."/>
        </authorList>
    </citation>
    <scope>NUCLEOTIDE SEQUENCE [LARGE SCALE GENOMIC DNA]</scope>
    <source>
        <strain evidence="2 3">UCR1854</strain>
    </source>
</reference>
<name>A0A430M3V9_9HYPO</name>
<gene>
    <name evidence="2" type="ORF">BHE90_002766</name>
</gene>
<comment type="caution">
    <text evidence="2">The sequence shown here is derived from an EMBL/GenBank/DDBJ whole genome shotgun (WGS) entry which is preliminary data.</text>
</comment>
<sequence length="848" mass="95801">MNPTRPEQPSSEPIYCASRNCLALFDEYIIDASLPTQSLALVGELRGQFKTWAAYIGAFAVPRASLDARLVSHDDIRDIVLDLLTVLEQNLKWARENQLEKEEQEEGDPDSSLGMPVVKSTIERLFILAVSIRRSARQTDGVRQKTHSSTNAGSSCFLLLKARYPNARKSLLVQLAQSVYARGVSLQYLQSHNRKLAHERGASVKPYESPMESDMEKLGDDLILAKRVEKGPDTELQTIPSLFSPTTVIRQLNLAMQNVKPSRSLISTGSTVKDMEGDILPYPPIPKPEVSTTHVACTICSEPMDVSTLTEEKWKAHVDADLYPYVCISEQCKEPPKFFKHKQDWAEHMQTRHTLGWAQKIHTEAWQCDFEHSEPRDFDQKDHYVSHLKNEHEGHFTSSQIQGRARRCKRIATRELFVCPLCDCIPDDIEPIVHEEPYSKLTAHIRRHLKYISFFSLSYLGINFGDGESMAGFSSYGNGKRSNRSSHSLNNLKDVSLSDIPETEVYSHSCRVQDEVFLNVPLDREDSDWSFVPRATLETNWGVLCKGLGSGSHIQRLSQDEPPAKNPAREPLQDQDPDDSMSFRETIPPKPFLVIAIDFGAIFTSVTYALSTGPDSIFAVRNYPGSHYSPIPKQVPTLFNLRTGSWGWGAKLSTESIKWLKLLLLKESDILNYAIRGWYAEAQQRLKAHEMRPIDVVARFLNKIWRHTLKQLDASLSVKSLRLRVAITVPAIWPPYAEVAMKQAAQIAGILDERDAGETSLELVQAPEAAGMFFLQEIYPTKIQSQKPTHPTPRGSNEVLGYSQLHGGIYGPFSSNSVYQCRRQVYRGNSHRRGIHSTRLRQNEAQYT</sequence>
<dbReference type="AlphaFoldDB" id="A0A430M3V9"/>
<dbReference type="PANTHER" id="PTHR35391:SF7">
    <property type="entry name" value="C2H2-TYPE DOMAIN-CONTAINING PROTEIN"/>
    <property type="match status" value="1"/>
</dbReference>
<dbReference type="Gene3D" id="3.30.420.40">
    <property type="match status" value="1"/>
</dbReference>
<dbReference type="PANTHER" id="PTHR35391">
    <property type="entry name" value="C2H2-TYPE DOMAIN-CONTAINING PROTEIN-RELATED"/>
    <property type="match status" value="1"/>
</dbReference>
<keyword evidence="3" id="KW-1185">Reference proteome</keyword>
<dbReference type="EMBL" id="MIKF01000024">
    <property type="protein sequence ID" value="RTE82708.1"/>
    <property type="molecule type" value="Genomic_DNA"/>
</dbReference>
<protein>
    <recommendedName>
        <fullName evidence="4">C2H2-type domain-containing protein</fullName>
    </recommendedName>
</protein>
<evidence type="ECO:0000313" key="3">
    <source>
        <dbReference type="Proteomes" id="UP000287124"/>
    </source>
</evidence>
<dbReference type="InterPro" id="IPR043129">
    <property type="entry name" value="ATPase_NBD"/>
</dbReference>
<evidence type="ECO:0000313" key="2">
    <source>
        <dbReference type="EMBL" id="RTE82708.1"/>
    </source>
</evidence>
<organism evidence="2 3">
    <name type="scientific">Fusarium euwallaceae</name>
    <dbReference type="NCBI Taxonomy" id="1147111"/>
    <lineage>
        <taxon>Eukaryota</taxon>
        <taxon>Fungi</taxon>
        <taxon>Dikarya</taxon>
        <taxon>Ascomycota</taxon>
        <taxon>Pezizomycotina</taxon>
        <taxon>Sordariomycetes</taxon>
        <taxon>Hypocreomycetidae</taxon>
        <taxon>Hypocreales</taxon>
        <taxon>Nectriaceae</taxon>
        <taxon>Fusarium</taxon>
        <taxon>Fusarium solani species complex</taxon>
    </lineage>
</organism>
<proteinExistence type="predicted"/>
<feature type="compositionally biased region" description="Basic and acidic residues" evidence="1">
    <location>
        <begin position="558"/>
        <end position="572"/>
    </location>
</feature>
<evidence type="ECO:0008006" key="4">
    <source>
        <dbReference type="Google" id="ProtNLM"/>
    </source>
</evidence>
<evidence type="ECO:0000256" key="1">
    <source>
        <dbReference type="SAM" id="MobiDB-lite"/>
    </source>
</evidence>
<dbReference type="Proteomes" id="UP000287124">
    <property type="component" value="Unassembled WGS sequence"/>
</dbReference>
<feature type="region of interest" description="Disordered" evidence="1">
    <location>
        <begin position="553"/>
        <end position="583"/>
    </location>
</feature>
<dbReference type="SUPFAM" id="SSF53067">
    <property type="entry name" value="Actin-like ATPase domain"/>
    <property type="match status" value="1"/>
</dbReference>